<evidence type="ECO:0000256" key="3">
    <source>
        <dbReference type="ARBA" id="ARBA00022664"/>
    </source>
</evidence>
<keyword evidence="6" id="KW-0539">Nucleus</keyword>
<evidence type="ECO:0000313" key="9">
    <source>
        <dbReference type="Proteomes" id="UP000761534"/>
    </source>
</evidence>
<keyword evidence="3" id="KW-0507">mRNA processing</keyword>
<keyword evidence="5" id="KW-0508">mRNA splicing</keyword>
<evidence type="ECO:0000256" key="2">
    <source>
        <dbReference type="ARBA" id="ARBA00010788"/>
    </source>
</evidence>
<dbReference type="GO" id="GO:0000974">
    <property type="term" value="C:Prp19 complex"/>
    <property type="evidence" value="ECO:0007669"/>
    <property type="project" value="TreeGrafter"/>
</dbReference>
<comment type="subcellular location">
    <subcellularLocation>
        <location evidence="1">Nucleus</location>
    </subcellularLocation>
</comment>
<evidence type="ECO:0000256" key="6">
    <source>
        <dbReference type="ARBA" id="ARBA00023242"/>
    </source>
</evidence>
<evidence type="ECO:0000313" key="8">
    <source>
        <dbReference type="EMBL" id="KAA8900549.1"/>
    </source>
</evidence>
<dbReference type="GO" id="GO:0008380">
    <property type="term" value="P:RNA splicing"/>
    <property type="evidence" value="ECO:0007669"/>
    <property type="project" value="UniProtKB-KW"/>
</dbReference>
<accession>A0A642UPA6</accession>
<evidence type="ECO:0000256" key="5">
    <source>
        <dbReference type="ARBA" id="ARBA00023187"/>
    </source>
</evidence>
<dbReference type="GO" id="GO:0006397">
    <property type="term" value="P:mRNA processing"/>
    <property type="evidence" value="ECO:0007669"/>
    <property type="project" value="UniProtKB-KW"/>
</dbReference>
<evidence type="ECO:0008006" key="10">
    <source>
        <dbReference type="Google" id="ProtNLM"/>
    </source>
</evidence>
<protein>
    <recommendedName>
        <fullName evidence="10">Pre-mRNA-splicing factor SPF27</fullName>
    </recommendedName>
</protein>
<dbReference type="EMBL" id="SWFS01000499">
    <property type="protein sequence ID" value="KAA8900549.1"/>
    <property type="molecule type" value="Genomic_DNA"/>
</dbReference>
<evidence type="ECO:0000256" key="4">
    <source>
        <dbReference type="ARBA" id="ARBA00022728"/>
    </source>
</evidence>
<dbReference type="OrthoDB" id="205794at2759"/>
<gene>
    <name evidence="8" type="ORF">TRICI_006195</name>
</gene>
<keyword evidence="4" id="KW-0747">Spliceosome</keyword>
<dbReference type="GO" id="GO:0071011">
    <property type="term" value="C:precatalytic spliceosome"/>
    <property type="evidence" value="ECO:0007669"/>
    <property type="project" value="TreeGrafter"/>
</dbReference>
<keyword evidence="7" id="KW-0175">Coiled coil</keyword>
<comment type="caution">
    <text evidence="8">The sequence shown here is derived from an EMBL/GenBank/DDBJ whole genome shotgun (WGS) entry which is preliminary data.</text>
</comment>
<evidence type="ECO:0000256" key="7">
    <source>
        <dbReference type="SAM" id="Coils"/>
    </source>
</evidence>
<reference evidence="8" key="1">
    <citation type="journal article" date="2019" name="G3 (Bethesda)">
        <title>Genome Assemblies of Two Rare Opportunistic Yeast Pathogens: Diutina rugosa (syn. Candida rugosa) and Trichomonascus ciferrii (syn. Candida ciferrii).</title>
        <authorList>
            <person name="Mixao V."/>
            <person name="Saus E."/>
            <person name="Hansen A.P."/>
            <person name="Lass-Florl C."/>
            <person name="Gabaldon T."/>
        </authorList>
    </citation>
    <scope>NUCLEOTIDE SEQUENCE</scope>
    <source>
        <strain evidence="8">CBS 4856</strain>
    </source>
</reference>
<dbReference type="VEuPathDB" id="FungiDB:TRICI_006195"/>
<feature type="coiled-coil region" evidence="7">
    <location>
        <begin position="117"/>
        <end position="158"/>
    </location>
</feature>
<dbReference type="Pfam" id="PF05700">
    <property type="entry name" value="BCAS2"/>
    <property type="match status" value="1"/>
</dbReference>
<dbReference type="GO" id="GO:0071013">
    <property type="term" value="C:catalytic step 2 spliceosome"/>
    <property type="evidence" value="ECO:0007669"/>
    <property type="project" value="TreeGrafter"/>
</dbReference>
<sequence>MLVESQLDSLPYLDAVPTEEEVVAAKATIDKELETVSRNTPHPALPPLEKTSFLTSVLEEEIAIRERGGQIDRGIDLDRYTNLYDGKGNLDPKKAYVSLAYSRGRLENLNLLNEYGKNQWLIGNDELQTTLKELEENLEEQNRTLESINNDRKIRQEESQTMYEYLQTRWKEGLKNVVDVNVECLRLEQQLRHLRGE</sequence>
<name>A0A642UPA6_9ASCO</name>
<comment type="similarity">
    <text evidence="2">Belongs to the SPF27 family.</text>
</comment>
<dbReference type="AlphaFoldDB" id="A0A642UPA6"/>
<evidence type="ECO:0000256" key="1">
    <source>
        <dbReference type="ARBA" id="ARBA00004123"/>
    </source>
</evidence>
<dbReference type="Proteomes" id="UP000761534">
    <property type="component" value="Unassembled WGS sequence"/>
</dbReference>
<dbReference type="InterPro" id="IPR008409">
    <property type="entry name" value="SPF27"/>
</dbReference>
<organism evidence="8 9">
    <name type="scientific">Trichomonascus ciferrii</name>
    <dbReference type="NCBI Taxonomy" id="44093"/>
    <lineage>
        <taxon>Eukaryota</taxon>
        <taxon>Fungi</taxon>
        <taxon>Dikarya</taxon>
        <taxon>Ascomycota</taxon>
        <taxon>Saccharomycotina</taxon>
        <taxon>Dipodascomycetes</taxon>
        <taxon>Dipodascales</taxon>
        <taxon>Trichomonascaceae</taxon>
        <taxon>Trichomonascus</taxon>
        <taxon>Trichomonascus ciferrii complex</taxon>
    </lineage>
</organism>
<dbReference type="PANTHER" id="PTHR13296:SF0">
    <property type="entry name" value="PRE-MRNA-SPLICING FACTOR SPF27"/>
    <property type="match status" value="1"/>
</dbReference>
<proteinExistence type="inferred from homology"/>
<dbReference type="PANTHER" id="PTHR13296">
    <property type="entry name" value="BCAS2 PROTEIN"/>
    <property type="match status" value="1"/>
</dbReference>
<keyword evidence="9" id="KW-1185">Reference proteome</keyword>